<dbReference type="RefSeq" id="WP_130851231.1">
    <property type="nucleotide sequence ID" value="NZ_UYIG01000001.1"/>
</dbReference>
<reference evidence="1 2" key="1">
    <citation type="submission" date="2018-11" db="EMBL/GenBank/DDBJ databases">
        <authorList>
            <person name="Wuyts S."/>
        </authorList>
    </citation>
    <scope>NUCLEOTIDE SEQUENCE [LARGE SCALE GENOMIC DNA]</scope>
    <source>
        <strain evidence="1">Lactobacillus mudanjiangensis AMBF249</strain>
    </source>
</reference>
<sequence>MKVTIEITDQFGHVCQGKNDYEDQSRRLTAQGESVCYLTTQAFQFHTGDHIKMIADQPGYYVVKLDESLSETLVYLPTGQLDYCVNLDDAWVATRSELAFKTNRHYWYFRAATDTELSCERDLALNPMDQPDFNGSYPHVVANAVTRNEPGFAAQNAINGLVASGWHGEYPYTSWGNDQRTDATFTVEFGQPVLVKAIGIVLRADFPHDSYWTQGKLTFSDGQSQVVQFERSGQVQLIQLSQPILTTNLMLSELVKAPDAALFAALTAIQIFGNN</sequence>
<accession>A0A660E4G7</accession>
<dbReference type="EMBL" id="UYIG01000001">
    <property type="protein sequence ID" value="VDG26899.1"/>
    <property type="molecule type" value="Genomic_DNA"/>
</dbReference>
<proteinExistence type="predicted"/>
<protein>
    <recommendedName>
        <fullName evidence="3">Carbohydrate-binding protein</fullName>
    </recommendedName>
</protein>
<dbReference type="SUPFAM" id="SSF49785">
    <property type="entry name" value="Galactose-binding domain-like"/>
    <property type="match status" value="1"/>
</dbReference>
<keyword evidence="2" id="KW-1185">Reference proteome</keyword>
<dbReference type="OrthoDB" id="5674083at2"/>
<dbReference type="InterPro" id="IPR008979">
    <property type="entry name" value="Galactose-bd-like_sf"/>
</dbReference>
<evidence type="ECO:0000313" key="1">
    <source>
        <dbReference type="EMBL" id="VDG26899.1"/>
    </source>
</evidence>
<dbReference type="AlphaFoldDB" id="A0A660E4G7"/>
<name>A0A660E4G7_9LACO</name>
<evidence type="ECO:0000313" key="2">
    <source>
        <dbReference type="Proteomes" id="UP000289996"/>
    </source>
</evidence>
<evidence type="ECO:0008006" key="3">
    <source>
        <dbReference type="Google" id="ProtNLM"/>
    </source>
</evidence>
<dbReference type="Gene3D" id="2.60.120.260">
    <property type="entry name" value="Galactose-binding domain-like"/>
    <property type="match status" value="1"/>
</dbReference>
<organism evidence="1 2">
    <name type="scientific">Lactiplantibacillus mudanjiangensis</name>
    <dbReference type="NCBI Taxonomy" id="1296538"/>
    <lineage>
        <taxon>Bacteria</taxon>
        <taxon>Bacillati</taxon>
        <taxon>Bacillota</taxon>
        <taxon>Bacilli</taxon>
        <taxon>Lactobacillales</taxon>
        <taxon>Lactobacillaceae</taxon>
        <taxon>Lactiplantibacillus</taxon>
    </lineage>
</organism>
<dbReference type="Proteomes" id="UP000289996">
    <property type="component" value="Unassembled WGS sequence"/>
</dbReference>
<gene>
    <name evidence="1" type="ORF">MUDAN_MDHGFNIF_00294</name>
</gene>